<feature type="transmembrane region" description="Helical" evidence="8">
    <location>
        <begin position="131"/>
        <end position="151"/>
    </location>
</feature>
<dbReference type="Gene3D" id="1.10.3720.10">
    <property type="entry name" value="MetI-like"/>
    <property type="match status" value="2"/>
</dbReference>
<dbReference type="CDD" id="cd06261">
    <property type="entry name" value="TM_PBP2"/>
    <property type="match status" value="2"/>
</dbReference>
<evidence type="ECO:0000256" key="1">
    <source>
        <dbReference type="ARBA" id="ARBA00004429"/>
    </source>
</evidence>
<evidence type="ECO:0000256" key="3">
    <source>
        <dbReference type="ARBA" id="ARBA00022475"/>
    </source>
</evidence>
<reference evidence="11" key="1">
    <citation type="submission" date="2015-12" db="EMBL/GenBank/DDBJ databases">
        <authorList>
            <person name="Shamseldin A."/>
            <person name="Moawad H."/>
            <person name="Abd El-Rahim W.M."/>
            <person name="Sadowsky M.J."/>
        </authorList>
    </citation>
    <scope>NUCLEOTIDE SEQUENCE [LARGE SCALE GENOMIC DNA]</scope>
    <source>
        <strain evidence="11">JAM AC0309</strain>
    </source>
</reference>
<dbReference type="InterPro" id="IPR000515">
    <property type="entry name" value="MetI-like"/>
</dbReference>
<dbReference type="GO" id="GO:0055085">
    <property type="term" value="P:transmembrane transport"/>
    <property type="evidence" value="ECO:0007669"/>
    <property type="project" value="InterPro"/>
</dbReference>
<feature type="transmembrane region" description="Helical" evidence="8">
    <location>
        <begin position="311"/>
        <end position="334"/>
    </location>
</feature>
<dbReference type="PANTHER" id="PTHR43357">
    <property type="entry name" value="INNER MEMBRANE ABC TRANSPORTER PERMEASE PROTEIN YDCV"/>
    <property type="match status" value="1"/>
</dbReference>
<evidence type="ECO:0000259" key="9">
    <source>
        <dbReference type="PROSITE" id="PS50928"/>
    </source>
</evidence>
<evidence type="ECO:0000256" key="4">
    <source>
        <dbReference type="ARBA" id="ARBA00022519"/>
    </source>
</evidence>
<evidence type="ECO:0000256" key="7">
    <source>
        <dbReference type="ARBA" id="ARBA00023136"/>
    </source>
</evidence>
<dbReference type="RefSeq" id="WP_197702239.1">
    <property type="nucleotide sequence ID" value="NZ_AP017315.1"/>
</dbReference>
<dbReference type="Proteomes" id="UP000218965">
    <property type="component" value="Chromosome"/>
</dbReference>
<feature type="transmembrane region" description="Helical" evidence="8">
    <location>
        <begin position="487"/>
        <end position="508"/>
    </location>
</feature>
<keyword evidence="6 8" id="KW-1133">Transmembrane helix</keyword>
<dbReference type="PANTHER" id="PTHR43357:SF3">
    <property type="entry name" value="FE(3+)-TRANSPORT SYSTEM PERMEASE PROTEIN FBPB 2"/>
    <property type="match status" value="1"/>
</dbReference>
<name>A0A0U4WTC4_9MICO</name>
<feature type="transmembrane region" description="Helical" evidence="8">
    <location>
        <begin position="100"/>
        <end position="119"/>
    </location>
</feature>
<evidence type="ECO:0000313" key="11">
    <source>
        <dbReference type="Proteomes" id="UP000218965"/>
    </source>
</evidence>
<proteinExistence type="inferred from homology"/>
<feature type="transmembrane region" description="Helical" evidence="8">
    <location>
        <begin position="226"/>
        <end position="245"/>
    </location>
</feature>
<comment type="similarity">
    <text evidence="8">Belongs to the binding-protein-dependent transport system permease family.</text>
</comment>
<feature type="transmembrane region" description="Helical" evidence="8">
    <location>
        <begin position="266"/>
        <end position="291"/>
    </location>
</feature>
<reference evidence="10 11" key="2">
    <citation type="submission" date="2016-01" db="EMBL/GenBank/DDBJ databases">
        <title>Microcella alkaliphila JAM AC0309 whole genome shotgun sequence.</title>
        <authorList>
            <person name="Kurata A."/>
            <person name="Hirose Y."/>
            <person name="Kishimoto N."/>
            <person name="Kobayashi T."/>
        </authorList>
    </citation>
    <scope>NUCLEOTIDE SEQUENCE [LARGE SCALE GENOMIC DNA]</scope>
    <source>
        <strain evidence="10 11">JAM AC0309</strain>
    </source>
</reference>
<evidence type="ECO:0000256" key="2">
    <source>
        <dbReference type="ARBA" id="ARBA00022448"/>
    </source>
</evidence>
<gene>
    <name evidence="10" type="ORF">MalAC0309_0303</name>
</gene>
<keyword evidence="7 8" id="KW-0472">Membrane</keyword>
<feature type="transmembrane region" description="Helical" evidence="8">
    <location>
        <begin position="184"/>
        <end position="206"/>
    </location>
</feature>
<comment type="subcellular location">
    <subcellularLocation>
        <location evidence="1">Cell inner membrane</location>
        <topology evidence="1">Multi-pass membrane protein</topology>
    </subcellularLocation>
    <subcellularLocation>
        <location evidence="8">Cell membrane</location>
        <topology evidence="8">Multi-pass membrane protein</topology>
    </subcellularLocation>
</comment>
<keyword evidence="2 8" id="KW-0813">Transport</keyword>
<evidence type="ECO:0000256" key="5">
    <source>
        <dbReference type="ARBA" id="ARBA00022692"/>
    </source>
</evidence>
<protein>
    <submittedName>
        <fullName evidence="10">ABC-type transporter, integral membrane subunit</fullName>
    </submittedName>
</protein>
<evidence type="ECO:0000313" key="10">
    <source>
        <dbReference type="EMBL" id="BAU31178.1"/>
    </source>
</evidence>
<keyword evidence="4" id="KW-0997">Cell inner membrane</keyword>
<dbReference type="EMBL" id="AP017315">
    <property type="protein sequence ID" value="BAU31178.1"/>
    <property type="molecule type" value="Genomic_DNA"/>
</dbReference>
<dbReference type="AlphaFoldDB" id="A0A0U4WTC4"/>
<keyword evidence="3" id="KW-1003">Cell membrane</keyword>
<evidence type="ECO:0000256" key="8">
    <source>
        <dbReference type="RuleBase" id="RU363032"/>
    </source>
</evidence>
<dbReference type="GO" id="GO:0005886">
    <property type="term" value="C:plasma membrane"/>
    <property type="evidence" value="ECO:0007669"/>
    <property type="project" value="UniProtKB-SubCell"/>
</dbReference>
<evidence type="ECO:0000256" key="6">
    <source>
        <dbReference type="ARBA" id="ARBA00022989"/>
    </source>
</evidence>
<dbReference type="PROSITE" id="PS50928">
    <property type="entry name" value="ABC_TM1"/>
    <property type="match status" value="2"/>
</dbReference>
<feature type="transmembrane region" description="Helical" evidence="8">
    <location>
        <begin position="67"/>
        <end position="88"/>
    </location>
</feature>
<organism evidence="10 11">
    <name type="scientific">Microcella alkaliphila</name>
    <dbReference type="NCBI Taxonomy" id="279828"/>
    <lineage>
        <taxon>Bacteria</taxon>
        <taxon>Bacillati</taxon>
        <taxon>Actinomycetota</taxon>
        <taxon>Actinomycetes</taxon>
        <taxon>Micrococcales</taxon>
        <taxon>Microbacteriaceae</taxon>
        <taxon>Microcella</taxon>
    </lineage>
</organism>
<accession>A0A0U4WTC4</accession>
<feature type="transmembrane region" description="Helical" evidence="8">
    <location>
        <begin position="429"/>
        <end position="454"/>
    </location>
</feature>
<sequence>MTTLARTRPTGTDTRPPLGLVMLATIAAAAAAIPLVYLVVRAGGTGLESIIQTLSRGRVLEYSMNTLGLALATTFSALVLGAAIAVVLTRIRVPFPRTWLLLSALPLAVPSYLAGYGWLVSIPTLSGFVPSWLLLTAVTVPYVTLPVAAALRSATGDLEGVARSLGRGPIGAFFVATWPQIRPAAIAGSLLVALYSLSEFGLVAMMRYPTLTWGINSAYSASFDRAQAATLALLLVVMALVVVAGERGARRQLPSTVARAVRPRPIGRGMLIALLPVVAVAPVVGVFVPLAGLATRLVQADTLRAIDVPRLLAAVGATLGVAVAAAVVATLLALPIAALASRYRGRLVTAIESVGYLGHALPGIVVGLSLVFFALAVVPALYQSVVVLVFAYAVLFMPKAIGTMRAGLGDVPPRLIAVARTTGVSPLAAWWRVTVPLALPAVGVGALLVAIATMKELPATLLLRPTGINTLATELWNRTVVFEFGAAAPYAALLVLVAAVPAMILSGVRTTAKEEL</sequence>
<feature type="domain" description="ABC transmembrane type-1" evidence="9">
    <location>
        <begin position="63"/>
        <end position="244"/>
    </location>
</feature>
<keyword evidence="5 8" id="KW-0812">Transmembrane</keyword>
<feature type="transmembrane region" description="Helical" evidence="8">
    <location>
        <begin position="20"/>
        <end position="40"/>
    </location>
</feature>
<dbReference type="SUPFAM" id="SSF161098">
    <property type="entry name" value="MetI-like"/>
    <property type="match status" value="2"/>
</dbReference>
<dbReference type="KEGG" id="malk:MalAC0309_0303"/>
<feature type="domain" description="ABC transmembrane type-1" evidence="9">
    <location>
        <begin position="315"/>
        <end position="505"/>
    </location>
</feature>
<dbReference type="InterPro" id="IPR035906">
    <property type="entry name" value="MetI-like_sf"/>
</dbReference>
<dbReference type="Pfam" id="PF00528">
    <property type="entry name" value="BPD_transp_1"/>
    <property type="match status" value="1"/>
</dbReference>
<feature type="transmembrane region" description="Helical" evidence="8">
    <location>
        <begin position="354"/>
        <end position="374"/>
    </location>
</feature>